<feature type="active site" description="Nucleophile" evidence="2">
    <location>
        <position position="57"/>
    </location>
</feature>
<dbReference type="SUPFAM" id="SSF52151">
    <property type="entry name" value="FabD/lysophospholipase-like"/>
    <property type="match status" value="1"/>
</dbReference>
<dbReference type="Gene3D" id="3.40.1090.10">
    <property type="entry name" value="Cytosolic phospholipase A2 catalytic domain"/>
    <property type="match status" value="2"/>
</dbReference>
<feature type="short sequence motif" description="DGA/G" evidence="2">
    <location>
        <begin position="233"/>
        <end position="235"/>
    </location>
</feature>
<gene>
    <name evidence="5" type="ORF">Voc01_066350</name>
</gene>
<organism evidence="5 6">
    <name type="scientific">Virgisporangium ochraceum</name>
    <dbReference type="NCBI Taxonomy" id="65505"/>
    <lineage>
        <taxon>Bacteria</taxon>
        <taxon>Bacillati</taxon>
        <taxon>Actinomycetota</taxon>
        <taxon>Actinomycetes</taxon>
        <taxon>Micromonosporales</taxon>
        <taxon>Micromonosporaceae</taxon>
        <taxon>Virgisporangium</taxon>
    </lineage>
</organism>
<keyword evidence="3" id="KW-0812">Transmembrane</keyword>
<reference evidence="5" key="1">
    <citation type="submission" date="2021-01" db="EMBL/GenBank/DDBJ databases">
        <title>Whole genome shotgun sequence of Virgisporangium ochraceum NBRC 16418.</title>
        <authorList>
            <person name="Komaki H."/>
            <person name="Tamura T."/>
        </authorList>
    </citation>
    <scope>NUCLEOTIDE SEQUENCE</scope>
    <source>
        <strain evidence="5">NBRC 16418</strain>
    </source>
</reference>
<dbReference type="PROSITE" id="PS51635">
    <property type="entry name" value="PNPLA"/>
    <property type="match status" value="1"/>
</dbReference>
<keyword evidence="3" id="KW-0472">Membrane</keyword>
<feature type="active site" description="Proton acceptor" evidence="2">
    <location>
        <position position="233"/>
    </location>
</feature>
<evidence type="ECO:0000313" key="6">
    <source>
        <dbReference type="Proteomes" id="UP000635606"/>
    </source>
</evidence>
<name>A0A8J3ZYR5_9ACTN</name>
<evidence type="ECO:0000256" key="3">
    <source>
        <dbReference type="SAM" id="Phobius"/>
    </source>
</evidence>
<keyword evidence="2" id="KW-0378">Hydrolase</keyword>
<keyword evidence="6" id="KW-1185">Reference proteome</keyword>
<dbReference type="AlphaFoldDB" id="A0A8J3ZYR5"/>
<keyword evidence="2" id="KW-0442">Lipid degradation</keyword>
<evidence type="ECO:0000313" key="5">
    <source>
        <dbReference type="EMBL" id="GIJ71718.1"/>
    </source>
</evidence>
<comment type="caution">
    <text evidence="2">Lacks conserved residue(s) required for the propagation of feature annotation.</text>
</comment>
<dbReference type="InterPro" id="IPR016035">
    <property type="entry name" value="Acyl_Trfase/lysoPLipase"/>
</dbReference>
<feature type="domain" description="PNPLA" evidence="4">
    <location>
        <begin position="19"/>
        <end position="246"/>
    </location>
</feature>
<dbReference type="EMBL" id="BOPH01000088">
    <property type="protein sequence ID" value="GIJ71718.1"/>
    <property type="molecule type" value="Genomic_DNA"/>
</dbReference>
<keyword evidence="1 2" id="KW-0443">Lipid metabolism</keyword>
<dbReference type="GO" id="GO:0016042">
    <property type="term" value="P:lipid catabolic process"/>
    <property type="evidence" value="ECO:0007669"/>
    <property type="project" value="UniProtKB-UniRule"/>
</dbReference>
<dbReference type="Proteomes" id="UP000635606">
    <property type="component" value="Unassembled WGS sequence"/>
</dbReference>
<feature type="transmembrane region" description="Helical" evidence="3">
    <location>
        <begin position="20"/>
        <end position="39"/>
    </location>
</feature>
<dbReference type="InterPro" id="IPR002641">
    <property type="entry name" value="PNPLA_dom"/>
</dbReference>
<comment type="caution">
    <text evidence="5">The sequence shown here is derived from an EMBL/GenBank/DDBJ whole genome shotgun (WGS) entry which is preliminary data.</text>
</comment>
<dbReference type="Pfam" id="PF01734">
    <property type="entry name" value="Patatin"/>
    <property type="match status" value="1"/>
</dbReference>
<keyword evidence="3" id="KW-1133">Transmembrane helix</keyword>
<sequence length="347" mass="38134">MARTTPDPDRPGRRRRVGLVLGAGGTLGATWMIGALGAVQERIGRPLGEVDVLVGTSAGSVLAASLRYGMTPDDLVAHQRGTTSPDLPDLEVLERDSGRLPSVPRLRLGSPRLLARAVRSPHLVHPHVAMSAWAPRGRKEHHALRHYMHRLVQTRGTHAHARVAHAHAAHSTASRLWPERHTWIMAVDYESGRRVAFGRPGTPAVHLPDAVVASCSIPGWHAPKRIDGRVYVDGGVRSAASVDVLHRERLDEVYVLAPMASHETERPRSPLVRAERFVRQMTAQALEREVRRVRAAGTTVHTLMPGPDDLVAIGANLMDGRRRQRVLETSLATSAHRLREPDTILDR</sequence>
<dbReference type="RefSeq" id="WP_203931559.1">
    <property type="nucleotide sequence ID" value="NZ_BOPH01000088.1"/>
</dbReference>
<feature type="short sequence motif" description="GXSXG" evidence="2">
    <location>
        <begin position="55"/>
        <end position="59"/>
    </location>
</feature>
<proteinExistence type="predicted"/>
<dbReference type="GO" id="GO:0016787">
    <property type="term" value="F:hydrolase activity"/>
    <property type="evidence" value="ECO:0007669"/>
    <property type="project" value="UniProtKB-UniRule"/>
</dbReference>
<protein>
    <submittedName>
        <fullName evidence="5">Patatin</fullName>
    </submittedName>
</protein>
<accession>A0A8J3ZYR5</accession>
<evidence type="ECO:0000256" key="1">
    <source>
        <dbReference type="ARBA" id="ARBA00023098"/>
    </source>
</evidence>
<evidence type="ECO:0000256" key="2">
    <source>
        <dbReference type="PROSITE-ProRule" id="PRU01161"/>
    </source>
</evidence>
<evidence type="ECO:0000259" key="4">
    <source>
        <dbReference type="PROSITE" id="PS51635"/>
    </source>
</evidence>